<dbReference type="InterPro" id="IPR015422">
    <property type="entry name" value="PyrdxlP-dep_Trfase_small"/>
</dbReference>
<gene>
    <name evidence="9" type="ORF">D9756_003589</name>
</gene>
<dbReference type="AlphaFoldDB" id="A0A8H5G7S9"/>
<dbReference type="InterPro" id="IPR004839">
    <property type="entry name" value="Aminotransferase_I/II_large"/>
</dbReference>
<keyword evidence="10" id="KW-1185">Reference proteome</keyword>
<keyword evidence="7" id="KW-0812">Transmembrane</keyword>
<dbReference type="OrthoDB" id="691673at2759"/>
<comment type="cofactor">
    <cofactor evidence="1">
        <name>pyridoxal 5'-phosphate</name>
        <dbReference type="ChEBI" id="CHEBI:597326"/>
    </cofactor>
</comment>
<sequence>MFPLTSLSFSARSPYSSSPTDDVTYSLTRDELALGLQYTDTVGIKPLRDWLYGLQDVNHGRKQGEGWSVVVGNGSQDLVYKAIDALVNDGDPVLIESPAYAYIPVPYLSRDLLLMFLHLRVLHLDFDHSSQTLRSTEIETDAEGISASSLRSKIENWPAEKPRPKVLYTVPYGCNPTGMTASLERRVEVLKLAREFNIIILEDDPYFYLYYGAAPRPPSYFSLEKTILPETGRVLRFDSFSKVLSAGMRLGFVSGPEVIMNVIEKHTESSDLQASSLAQVIAIKLLDSWGYGGFKLHTERTSEFYREKRDVFQVAMMKYLDGYAEWVKPEAGLFFWYANSFFWLWRHGGFVLLLSVLFLSYVHEQCALKGWVTANFLTSRRKTDRRNSLLNKAFKLNLSSGASSKEGSNDSESVIRTTAFKKGVLALPGKVFLPSGNPTPYVRAAFSLNTEEEVNEALKRLRAAIVEARGE</sequence>
<evidence type="ECO:0000256" key="4">
    <source>
        <dbReference type="ARBA" id="ARBA00022679"/>
    </source>
</evidence>
<dbReference type="InterPro" id="IPR050859">
    <property type="entry name" value="Class-I_PLP-dep_aminotransf"/>
</dbReference>
<keyword evidence="7" id="KW-1133">Transmembrane helix</keyword>
<keyword evidence="7" id="KW-0472">Membrane</keyword>
<feature type="domain" description="Aminotransferase class I/classII large" evidence="8">
    <location>
        <begin position="38"/>
        <end position="336"/>
    </location>
</feature>
<dbReference type="SUPFAM" id="SSF53383">
    <property type="entry name" value="PLP-dependent transferases"/>
    <property type="match status" value="1"/>
</dbReference>
<dbReference type="EMBL" id="JAACJO010000004">
    <property type="protein sequence ID" value="KAF5359770.1"/>
    <property type="molecule type" value="Genomic_DNA"/>
</dbReference>
<evidence type="ECO:0000256" key="7">
    <source>
        <dbReference type="SAM" id="Phobius"/>
    </source>
</evidence>
<keyword evidence="4" id="KW-0808">Transferase</keyword>
<proteinExistence type="inferred from homology"/>
<keyword evidence="3" id="KW-0032">Aminotransferase</keyword>
<dbReference type="GO" id="GO:1901605">
    <property type="term" value="P:alpha-amino acid metabolic process"/>
    <property type="evidence" value="ECO:0007669"/>
    <property type="project" value="TreeGrafter"/>
</dbReference>
<comment type="similarity">
    <text evidence="2">Belongs to the class-I pyridoxal-phosphate-dependent aminotransferase family.</text>
</comment>
<evidence type="ECO:0000256" key="2">
    <source>
        <dbReference type="ARBA" id="ARBA00007441"/>
    </source>
</evidence>
<accession>A0A8H5G7S9</accession>
<organism evidence="9 10">
    <name type="scientific">Leucocoprinus leucothites</name>
    <dbReference type="NCBI Taxonomy" id="201217"/>
    <lineage>
        <taxon>Eukaryota</taxon>
        <taxon>Fungi</taxon>
        <taxon>Dikarya</taxon>
        <taxon>Basidiomycota</taxon>
        <taxon>Agaricomycotina</taxon>
        <taxon>Agaricomycetes</taxon>
        <taxon>Agaricomycetidae</taxon>
        <taxon>Agaricales</taxon>
        <taxon>Agaricineae</taxon>
        <taxon>Agaricaceae</taxon>
        <taxon>Leucocoprinus</taxon>
    </lineage>
</organism>
<dbReference type="Pfam" id="PF00155">
    <property type="entry name" value="Aminotran_1_2"/>
    <property type="match status" value="1"/>
</dbReference>
<dbReference type="PANTHER" id="PTHR42790">
    <property type="entry name" value="AMINOTRANSFERASE"/>
    <property type="match status" value="1"/>
</dbReference>
<dbReference type="InterPro" id="IPR015424">
    <property type="entry name" value="PyrdxlP-dep_Trfase"/>
</dbReference>
<evidence type="ECO:0000256" key="6">
    <source>
        <dbReference type="SAM" id="MobiDB-lite"/>
    </source>
</evidence>
<protein>
    <recommendedName>
        <fullName evidence="8">Aminotransferase class I/classII large domain-containing protein</fullName>
    </recommendedName>
</protein>
<keyword evidence="5" id="KW-0663">Pyridoxal phosphate</keyword>
<dbReference type="Gene3D" id="3.90.1150.10">
    <property type="entry name" value="Aspartate Aminotransferase, domain 1"/>
    <property type="match status" value="1"/>
</dbReference>
<name>A0A8H5G7S9_9AGAR</name>
<dbReference type="GO" id="GO:0008483">
    <property type="term" value="F:transaminase activity"/>
    <property type="evidence" value="ECO:0007669"/>
    <property type="project" value="UniProtKB-KW"/>
</dbReference>
<dbReference type="CDD" id="cd00609">
    <property type="entry name" value="AAT_like"/>
    <property type="match status" value="1"/>
</dbReference>
<dbReference type="PANTHER" id="PTHR42790:SF19">
    <property type="entry name" value="KYNURENINE_ALPHA-AMINOADIPATE AMINOTRANSFERASE, MITOCHONDRIAL"/>
    <property type="match status" value="1"/>
</dbReference>
<feature type="transmembrane region" description="Helical" evidence="7">
    <location>
        <begin position="343"/>
        <end position="362"/>
    </location>
</feature>
<evidence type="ECO:0000256" key="3">
    <source>
        <dbReference type="ARBA" id="ARBA00022576"/>
    </source>
</evidence>
<evidence type="ECO:0000313" key="10">
    <source>
        <dbReference type="Proteomes" id="UP000559027"/>
    </source>
</evidence>
<dbReference type="Gene3D" id="3.40.640.10">
    <property type="entry name" value="Type I PLP-dependent aspartate aminotransferase-like (Major domain)"/>
    <property type="match status" value="2"/>
</dbReference>
<evidence type="ECO:0000256" key="5">
    <source>
        <dbReference type="ARBA" id="ARBA00022898"/>
    </source>
</evidence>
<feature type="region of interest" description="Disordered" evidence="6">
    <location>
        <begin position="1"/>
        <end position="22"/>
    </location>
</feature>
<reference evidence="9 10" key="1">
    <citation type="journal article" date="2020" name="ISME J.">
        <title>Uncovering the hidden diversity of litter-decomposition mechanisms in mushroom-forming fungi.</title>
        <authorList>
            <person name="Floudas D."/>
            <person name="Bentzer J."/>
            <person name="Ahren D."/>
            <person name="Johansson T."/>
            <person name="Persson P."/>
            <person name="Tunlid A."/>
        </authorList>
    </citation>
    <scope>NUCLEOTIDE SEQUENCE [LARGE SCALE GENOMIC DNA]</scope>
    <source>
        <strain evidence="9 10">CBS 146.42</strain>
    </source>
</reference>
<feature type="compositionally biased region" description="Low complexity" evidence="6">
    <location>
        <begin position="1"/>
        <end position="18"/>
    </location>
</feature>
<dbReference type="InterPro" id="IPR015421">
    <property type="entry name" value="PyrdxlP-dep_Trfase_major"/>
</dbReference>
<dbReference type="GO" id="GO:0030170">
    <property type="term" value="F:pyridoxal phosphate binding"/>
    <property type="evidence" value="ECO:0007669"/>
    <property type="project" value="InterPro"/>
</dbReference>
<dbReference type="Proteomes" id="UP000559027">
    <property type="component" value="Unassembled WGS sequence"/>
</dbReference>
<evidence type="ECO:0000259" key="8">
    <source>
        <dbReference type="Pfam" id="PF00155"/>
    </source>
</evidence>
<evidence type="ECO:0000313" key="9">
    <source>
        <dbReference type="EMBL" id="KAF5359770.1"/>
    </source>
</evidence>
<comment type="caution">
    <text evidence="9">The sequence shown here is derived from an EMBL/GenBank/DDBJ whole genome shotgun (WGS) entry which is preliminary data.</text>
</comment>
<evidence type="ECO:0000256" key="1">
    <source>
        <dbReference type="ARBA" id="ARBA00001933"/>
    </source>
</evidence>